<keyword evidence="1" id="KW-0812">Transmembrane</keyword>
<keyword evidence="5" id="KW-1185">Reference proteome</keyword>
<keyword evidence="1" id="KW-1133">Transmembrane helix</keyword>
<dbReference type="RefSeq" id="WP_218194302.1">
    <property type="nucleotide sequence ID" value="NZ_CP054597.1"/>
</dbReference>
<dbReference type="AlphaFoldDB" id="A0A9Q9BS18"/>
<evidence type="ECO:0000313" key="4">
    <source>
        <dbReference type="Proteomes" id="UP001059822"/>
    </source>
</evidence>
<feature type="transmembrane region" description="Helical" evidence="1">
    <location>
        <begin position="328"/>
        <end position="349"/>
    </location>
</feature>
<evidence type="ECO:0000313" key="5">
    <source>
        <dbReference type="Proteomes" id="UP001059985"/>
    </source>
</evidence>
<accession>A0A9Q9BS18</accession>
<dbReference type="EMBL" id="CP089286">
    <property type="protein sequence ID" value="UTO55117.1"/>
    <property type="molecule type" value="Genomic_DNA"/>
</dbReference>
<keyword evidence="1" id="KW-0472">Membrane</keyword>
<dbReference type="Proteomes" id="UP001059985">
    <property type="component" value="Chromosome"/>
</dbReference>
<evidence type="ECO:0000313" key="2">
    <source>
        <dbReference type="EMBL" id="UTO55117.1"/>
    </source>
</evidence>
<proteinExistence type="predicted"/>
<name>A0A9Q9BS18_9RICK</name>
<sequence>MSFFKSLCKDKIVISIGDNGAAILSIVNNVILHKYFFEEMNDANFCDIKSLIVSNRDLPVYFLLNYSHQIYTRQTIPAASRFIIRYLINMKSYDTLHDYEVKSAFLISKPSKEDNNWHYMFVECKIQDKLSQSLIDIILEYSNNFKGILLFPIELVNVTNNLLKIHNKSCRRWTMLIAYTKTNDFRQIVLDNGKIVFTNVIAVSADELLPDIIAGQIYQEIENTIRYLAEFGLQDKDEVSLYVIIPSDIKASLLAFDFQKIDIYIFTPYELAKVLMIRESANIVSVYCDTVMLYAISQHNPLYIVHTKKTHLFYRSSLMCKYIIPSCMWMSVLLCMLNALCIFNINVNLKRKVQLFQHKEKLASKFNSMRSDCDFIKINEMRETVDMYKLLSSTSFFSLDNIMQFHKLKSSYFSINYLSWGVTKDKEINMKVSLKFKLRKDFLTHYEALKVIAYNMFDNYKVNISIYNEHTDNKYVNINFIK</sequence>
<evidence type="ECO:0000313" key="3">
    <source>
        <dbReference type="EMBL" id="UTO56037.1"/>
    </source>
</evidence>
<organism evidence="2 4">
    <name type="scientific">Neoehrlichia mikurensis</name>
    <dbReference type="NCBI Taxonomy" id="89586"/>
    <lineage>
        <taxon>Bacteria</taxon>
        <taxon>Pseudomonadati</taxon>
        <taxon>Pseudomonadota</taxon>
        <taxon>Alphaproteobacteria</taxon>
        <taxon>Rickettsiales</taxon>
        <taxon>Anaplasmataceae</taxon>
        <taxon>Candidatus Neoehrlichia</taxon>
    </lineage>
</organism>
<protein>
    <submittedName>
        <fullName evidence="2">Uncharacterized protein</fullName>
    </submittedName>
</protein>
<evidence type="ECO:0000256" key="1">
    <source>
        <dbReference type="SAM" id="Phobius"/>
    </source>
</evidence>
<reference evidence="2" key="1">
    <citation type="journal article" date="2022" name="Microorganisms">
        <title>Assembly and Comparison of Ca. Neoehrlichia mikurensis Genomes.</title>
        <authorList>
            <person name="Azagi T."/>
            <person name="Dirks R.P."/>
            <person name="Yebra-Pimentel E.S."/>
            <person name="Schaap P.J."/>
            <person name="Koehorst J.J."/>
            <person name="Esser H.J."/>
            <person name="Sprong H."/>
        </authorList>
    </citation>
    <scope>NUCLEOTIDE SEQUENCE</scope>
    <source>
        <strain evidence="3">18-2804</strain>
        <strain evidence="2">18-2837</strain>
    </source>
</reference>
<dbReference type="EMBL" id="CP089285">
    <property type="protein sequence ID" value="UTO56037.1"/>
    <property type="molecule type" value="Genomic_DNA"/>
</dbReference>
<gene>
    <name evidence="3" type="ORF">LUA81_02790</name>
    <name evidence="2" type="ORF">LUA82_02810</name>
</gene>
<dbReference type="Proteomes" id="UP001059822">
    <property type="component" value="Chromosome"/>
</dbReference>